<comment type="catalytic activity">
    <reaction evidence="1 5 6">
        <text>[protein]-peptidylproline (omega=180) = [protein]-peptidylproline (omega=0)</text>
        <dbReference type="Rhea" id="RHEA:16237"/>
        <dbReference type="Rhea" id="RHEA-COMP:10747"/>
        <dbReference type="Rhea" id="RHEA-COMP:10748"/>
        <dbReference type="ChEBI" id="CHEBI:83833"/>
        <dbReference type="ChEBI" id="CHEBI:83834"/>
        <dbReference type="EC" id="5.2.1.8"/>
    </reaction>
</comment>
<evidence type="ECO:0000256" key="7">
    <source>
        <dbReference type="SAM" id="Phobius"/>
    </source>
</evidence>
<keyword evidence="7" id="KW-0812">Transmembrane</keyword>
<dbReference type="RefSeq" id="WP_107582181.1">
    <property type="nucleotide sequence ID" value="NZ_JAERMS010000007.1"/>
</dbReference>
<comment type="caution">
    <text evidence="9">The sequence shown here is derived from an EMBL/GenBank/DDBJ whole genome shotgun (WGS) entry which is preliminary data.</text>
</comment>
<dbReference type="InterPro" id="IPR001179">
    <property type="entry name" value="PPIase_FKBP_dom"/>
</dbReference>
<dbReference type="EMBL" id="JAERMS010000007">
    <property type="protein sequence ID" value="MBO1362946.1"/>
    <property type="molecule type" value="Genomic_DNA"/>
</dbReference>
<dbReference type="Proteomes" id="UP000664265">
    <property type="component" value="Unassembled WGS sequence"/>
</dbReference>
<name>A0ABS3M4A3_9BACT</name>
<evidence type="ECO:0000256" key="6">
    <source>
        <dbReference type="RuleBase" id="RU003915"/>
    </source>
</evidence>
<dbReference type="Pfam" id="PF00254">
    <property type="entry name" value="FKBP_C"/>
    <property type="match status" value="1"/>
</dbReference>
<dbReference type="Gene3D" id="3.10.50.40">
    <property type="match status" value="1"/>
</dbReference>
<dbReference type="PROSITE" id="PS50059">
    <property type="entry name" value="FKBP_PPIASE"/>
    <property type="match status" value="1"/>
</dbReference>
<dbReference type="InterPro" id="IPR046357">
    <property type="entry name" value="PPIase_dom_sf"/>
</dbReference>
<evidence type="ECO:0000256" key="5">
    <source>
        <dbReference type="PROSITE-ProRule" id="PRU00277"/>
    </source>
</evidence>
<dbReference type="EC" id="5.2.1.8" evidence="6"/>
<feature type="domain" description="PPIase FKBP-type" evidence="8">
    <location>
        <begin position="115"/>
        <end position="212"/>
    </location>
</feature>
<dbReference type="PANTHER" id="PTHR43811">
    <property type="entry name" value="FKBP-TYPE PEPTIDYL-PROLYL CIS-TRANS ISOMERASE FKPA"/>
    <property type="match status" value="1"/>
</dbReference>
<keyword evidence="7" id="KW-0472">Membrane</keyword>
<organism evidence="9 10">
    <name type="scientific">Prevotella illustrans</name>
    <dbReference type="NCBI Taxonomy" id="2800387"/>
    <lineage>
        <taxon>Bacteria</taxon>
        <taxon>Pseudomonadati</taxon>
        <taxon>Bacteroidota</taxon>
        <taxon>Bacteroidia</taxon>
        <taxon>Bacteroidales</taxon>
        <taxon>Prevotellaceae</taxon>
        <taxon>Prevotella</taxon>
    </lineage>
</organism>
<keyword evidence="3 5" id="KW-0697">Rotamase</keyword>
<evidence type="ECO:0000256" key="3">
    <source>
        <dbReference type="ARBA" id="ARBA00023110"/>
    </source>
</evidence>
<sequence>MILKNQNKQITSARPGLRLAVIGRALLGLVLVSVLMVSCKEDDGTTNEFANWQEVNDQYISKLQTMVDQRIAAGDKSWKKIRNWSLEASVAKEASQFIYVHVLTEGKGSGCPLYTDSVKVNYRGRLLPSPSYPSGKVFDQSYTGTLDDTAQPVKLPAGGGVVDGFSTALQNMHIGDVWEVYIPYQLAYRGATKGGLPAYSTLIFNLNLKAYYRPGQKVPDSRSGVVTAGKWIEK</sequence>
<evidence type="ECO:0000256" key="4">
    <source>
        <dbReference type="ARBA" id="ARBA00023235"/>
    </source>
</evidence>
<evidence type="ECO:0000256" key="1">
    <source>
        <dbReference type="ARBA" id="ARBA00000971"/>
    </source>
</evidence>
<keyword evidence="4 5" id="KW-0413">Isomerase</keyword>
<evidence type="ECO:0000256" key="2">
    <source>
        <dbReference type="ARBA" id="ARBA00006577"/>
    </source>
</evidence>
<comment type="similarity">
    <text evidence="2 6">Belongs to the FKBP-type PPIase family.</text>
</comment>
<proteinExistence type="inferred from homology"/>
<dbReference type="GO" id="GO:0016853">
    <property type="term" value="F:isomerase activity"/>
    <property type="evidence" value="ECO:0007669"/>
    <property type="project" value="UniProtKB-KW"/>
</dbReference>
<feature type="transmembrane region" description="Helical" evidence="7">
    <location>
        <begin position="21"/>
        <end position="38"/>
    </location>
</feature>
<evidence type="ECO:0000313" key="9">
    <source>
        <dbReference type="EMBL" id="MBO1362946.1"/>
    </source>
</evidence>
<reference evidence="9 10" key="1">
    <citation type="submission" date="2021-01" db="EMBL/GenBank/DDBJ databases">
        <title>Prevotella A2931 sp. nov.</title>
        <authorList>
            <person name="Buhl M."/>
            <person name="Oberhettinger P."/>
        </authorList>
    </citation>
    <scope>NUCLEOTIDE SEQUENCE [LARGE SCALE GENOMIC DNA]</scope>
    <source>
        <strain evidence="9 10">A2931</strain>
    </source>
</reference>
<dbReference type="PANTHER" id="PTHR43811:SF19">
    <property type="entry name" value="39 KDA FK506-BINDING NUCLEAR PROTEIN"/>
    <property type="match status" value="1"/>
</dbReference>
<protein>
    <recommendedName>
        <fullName evidence="6">Peptidyl-prolyl cis-trans isomerase</fullName>
        <ecNumber evidence="6">5.2.1.8</ecNumber>
    </recommendedName>
</protein>
<dbReference type="SUPFAM" id="SSF54534">
    <property type="entry name" value="FKBP-like"/>
    <property type="match status" value="1"/>
</dbReference>
<keyword evidence="7" id="KW-1133">Transmembrane helix</keyword>
<gene>
    <name evidence="9" type="ORF">JHU38_03995</name>
</gene>
<evidence type="ECO:0000313" key="10">
    <source>
        <dbReference type="Proteomes" id="UP000664265"/>
    </source>
</evidence>
<keyword evidence="10" id="KW-1185">Reference proteome</keyword>
<evidence type="ECO:0000259" key="8">
    <source>
        <dbReference type="PROSITE" id="PS50059"/>
    </source>
</evidence>
<accession>A0ABS3M4A3</accession>